<evidence type="ECO:0000313" key="3">
    <source>
        <dbReference type="EMBL" id="TCK97814.1"/>
    </source>
</evidence>
<dbReference type="OrthoDB" id="9781230at2"/>
<accession>A0A4R1N1E4</accession>
<dbReference type="PROSITE" id="PS51482">
    <property type="entry name" value="DEGV"/>
    <property type="match status" value="1"/>
</dbReference>
<dbReference type="Proteomes" id="UP000294545">
    <property type="component" value="Unassembled WGS sequence"/>
</dbReference>
<dbReference type="InterPro" id="IPR050270">
    <property type="entry name" value="DegV_domain_contain"/>
</dbReference>
<reference evidence="3 4" key="1">
    <citation type="submission" date="2019-03" db="EMBL/GenBank/DDBJ databases">
        <title>Genomic Encyclopedia of Type Strains, Phase IV (KMG-IV): sequencing the most valuable type-strain genomes for metagenomic binning, comparative biology and taxonomic classification.</title>
        <authorList>
            <person name="Goeker M."/>
        </authorList>
    </citation>
    <scope>NUCLEOTIDE SEQUENCE [LARGE SCALE GENOMIC DNA]</scope>
    <source>
        <strain evidence="3 4">DSM 24176</strain>
    </source>
</reference>
<proteinExistence type="predicted"/>
<dbReference type="SUPFAM" id="SSF82549">
    <property type="entry name" value="DAK1/DegV-like"/>
    <property type="match status" value="1"/>
</dbReference>
<dbReference type="GO" id="GO:0008289">
    <property type="term" value="F:lipid binding"/>
    <property type="evidence" value="ECO:0007669"/>
    <property type="project" value="UniProtKB-KW"/>
</dbReference>
<dbReference type="PANTHER" id="PTHR33434">
    <property type="entry name" value="DEGV DOMAIN-CONTAINING PROTEIN DR_1986-RELATED"/>
    <property type="match status" value="1"/>
</dbReference>
<dbReference type="InterPro" id="IPR003797">
    <property type="entry name" value="DegV"/>
</dbReference>
<keyword evidence="4" id="KW-1185">Reference proteome</keyword>
<evidence type="ECO:0000256" key="1">
    <source>
        <dbReference type="ARBA" id="ARBA00003238"/>
    </source>
</evidence>
<dbReference type="Gene3D" id="3.40.50.10170">
    <property type="match status" value="1"/>
</dbReference>
<keyword evidence="2" id="KW-0446">Lipid-binding</keyword>
<gene>
    <name evidence="3" type="ORF">EDC19_0216</name>
</gene>
<comment type="caution">
    <text evidence="3">The sequence shown here is derived from an EMBL/GenBank/DDBJ whole genome shotgun (WGS) entry which is preliminary data.</text>
</comment>
<comment type="function">
    <text evidence="1">May bind long-chain fatty acids, such as palmitate, and may play a role in lipid transport or fatty acid metabolism.</text>
</comment>
<dbReference type="RefSeq" id="WP_132279223.1">
    <property type="nucleotide sequence ID" value="NZ_SMGQ01000011.1"/>
</dbReference>
<dbReference type="NCBIfam" id="TIGR00762">
    <property type="entry name" value="DegV"/>
    <property type="match status" value="1"/>
</dbReference>
<sequence length="296" mass="33423">MSDYQIISDSSCDIPNEILEAYNIKTIPFYVSFDQEKYYKERVDISTEAFYSKLETEKIFPKTSLPSVQDYMNVFTHYIKEGKEILCLCLTDKFSGSYQSAINAKNIIDEEYEGAKITVVNSILATTAQGLLVIEAARMKKAGLTLEETTIKLEALKNTARIMFTVGTLEYLQKGGRIGKVSALAGTMLNLKPLIVLKEGELFPYGTIRGRKKSLKKIIDMTKEYFKEINEDYNDYNFALTTGNCFKEAVEVKTTLQEELNIKIDNPIFTIGVTIGTNTGPDPIGICFVKKYEKIK</sequence>
<organism evidence="3 4">
    <name type="scientific">Natranaerovirga hydrolytica</name>
    <dbReference type="NCBI Taxonomy" id="680378"/>
    <lineage>
        <taxon>Bacteria</taxon>
        <taxon>Bacillati</taxon>
        <taxon>Bacillota</taxon>
        <taxon>Clostridia</taxon>
        <taxon>Lachnospirales</taxon>
        <taxon>Natranaerovirgaceae</taxon>
        <taxon>Natranaerovirga</taxon>
    </lineage>
</organism>
<dbReference type="InterPro" id="IPR043168">
    <property type="entry name" value="DegV_C"/>
</dbReference>
<protein>
    <submittedName>
        <fullName evidence="3">DegV family protein with EDD domain</fullName>
    </submittedName>
</protein>
<evidence type="ECO:0000313" key="4">
    <source>
        <dbReference type="Proteomes" id="UP000294545"/>
    </source>
</evidence>
<dbReference type="AlphaFoldDB" id="A0A4R1N1E4"/>
<dbReference type="EMBL" id="SMGQ01000011">
    <property type="protein sequence ID" value="TCK97814.1"/>
    <property type="molecule type" value="Genomic_DNA"/>
</dbReference>
<dbReference type="Pfam" id="PF02645">
    <property type="entry name" value="DegV"/>
    <property type="match status" value="1"/>
</dbReference>
<evidence type="ECO:0000256" key="2">
    <source>
        <dbReference type="ARBA" id="ARBA00023121"/>
    </source>
</evidence>
<dbReference type="Gene3D" id="3.30.1180.10">
    <property type="match status" value="1"/>
</dbReference>
<dbReference type="PANTHER" id="PTHR33434:SF3">
    <property type="entry name" value="DEGV DOMAIN-CONTAINING PROTEIN YITS"/>
    <property type="match status" value="1"/>
</dbReference>
<name>A0A4R1N1E4_9FIRM</name>